<protein>
    <submittedName>
        <fullName evidence="7">TetR/AcrR family transcriptional regulator</fullName>
    </submittedName>
</protein>
<evidence type="ECO:0000256" key="1">
    <source>
        <dbReference type="ARBA" id="ARBA00023015"/>
    </source>
</evidence>
<dbReference type="OrthoDB" id="9795011at2"/>
<keyword evidence="3" id="KW-0804">Transcription</keyword>
<evidence type="ECO:0000256" key="3">
    <source>
        <dbReference type="ARBA" id="ARBA00023163"/>
    </source>
</evidence>
<evidence type="ECO:0000259" key="6">
    <source>
        <dbReference type="PROSITE" id="PS50977"/>
    </source>
</evidence>
<organism evidence="7 8">
    <name type="scientific">Nocardia colli</name>
    <dbReference type="NCBI Taxonomy" id="2545717"/>
    <lineage>
        <taxon>Bacteria</taxon>
        <taxon>Bacillati</taxon>
        <taxon>Actinomycetota</taxon>
        <taxon>Actinomycetes</taxon>
        <taxon>Mycobacteriales</taxon>
        <taxon>Nocardiaceae</taxon>
        <taxon>Nocardia</taxon>
    </lineage>
</organism>
<feature type="transmembrane region" description="Helical" evidence="5">
    <location>
        <begin position="142"/>
        <end position="162"/>
    </location>
</feature>
<sequence length="190" mass="19991">MPDRQRADAQRNYARILVVAEAEVAARGADASLEQIARTAGVGSATVRRHFPTRRALLEAVSHERIETLRLRAHDLTDREDSRDALLEWLSAVVGYCVSARGLAAALAYDGAGADLVQGNSCAAALEEAAGPLLRRAAGDGAVAAGVTFVDLLTLIIGIVLATENYPDQSARADRLFRLAVAGLSPGADC</sequence>
<dbReference type="EMBL" id="VXLC01000015">
    <property type="protein sequence ID" value="KAA8885675.1"/>
    <property type="molecule type" value="Genomic_DNA"/>
</dbReference>
<dbReference type="InterPro" id="IPR049445">
    <property type="entry name" value="TetR_SbtR-like_C"/>
</dbReference>
<dbReference type="InterPro" id="IPR001647">
    <property type="entry name" value="HTH_TetR"/>
</dbReference>
<name>A0A5N0EC16_9NOCA</name>
<evidence type="ECO:0000256" key="2">
    <source>
        <dbReference type="ARBA" id="ARBA00023125"/>
    </source>
</evidence>
<evidence type="ECO:0000313" key="7">
    <source>
        <dbReference type="EMBL" id="KAA8885675.1"/>
    </source>
</evidence>
<dbReference type="Pfam" id="PF00440">
    <property type="entry name" value="TetR_N"/>
    <property type="match status" value="1"/>
</dbReference>
<gene>
    <name evidence="7" type="ORF">F3087_29020</name>
</gene>
<proteinExistence type="predicted"/>
<dbReference type="PROSITE" id="PS50977">
    <property type="entry name" value="HTH_TETR_2"/>
    <property type="match status" value="1"/>
</dbReference>
<evidence type="ECO:0000256" key="4">
    <source>
        <dbReference type="PROSITE-ProRule" id="PRU00335"/>
    </source>
</evidence>
<keyword evidence="8" id="KW-1185">Reference proteome</keyword>
<keyword evidence="5" id="KW-1133">Transmembrane helix</keyword>
<dbReference type="GO" id="GO:0000976">
    <property type="term" value="F:transcription cis-regulatory region binding"/>
    <property type="evidence" value="ECO:0007669"/>
    <property type="project" value="TreeGrafter"/>
</dbReference>
<keyword evidence="5" id="KW-0812">Transmembrane</keyword>
<dbReference type="Gene3D" id="1.10.357.10">
    <property type="entry name" value="Tetracycline Repressor, domain 2"/>
    <property type="match status" value="1"/>
</dbReference>
<keyword evidence="1" id="KW-0805">Transcription regulation</keyword>
<dbReference type="SUPFAM" id="SSF48498">
    <property type="entry name" value="Tetracyclin repressor-like, C-terminal domain"/>
    <property type="match status" value="1"/>
</dbReference>
<dbReference type="PANTHER" id="PTHR30055">
    <property type="entry name" value="HTH-TYPE TRANSCRIPTIONAL REGULATOR RUTR"/>
    <property type="match status" value="1"/>
</dbReference>
<dbReference type="InterPro" id="IPR036271">
    <property type="entry name" value="Tet_transcr_reg_TetR-rel_C_sf"/>
</dbReference>
<dbReference type="GO" id="GO:0003700">
    <property type="term" value="F:DNA-binding transcription factor activity"/>
    <property type="evidence" value="ECO:0007669"/>
    <property type="project" value="TreeGrafter"/>
</dbReference>
<dbReference type="InterPro" id="IPR009057">
    <property type="entry name" value="Homeodomain-like_sf"/>
</dbReference>
<evidence type="ECO:0000256" key="5">
    <source>
        <dbReference type="SAM" id="Phobius"/>
    </source>
</evidence>
<keyword evidence="5" id="KW-0472">Membrane</keyword>
<dbReference type="SUPFAM" id="SSF46689">
    <property type="entry name" value="Homeodomain-like"/>
    <property type="match status" value="1"/>
</dbReference>
<dbReference type="PANTHER" id="PTHR30055:SF234">
    <property type="entry name" value="HTH-TYPE TRANSCRIPTIONAL REGULATOR BETI"/>
    <property type="match status" value="1"/>
</dbReference>
<evidence type="ECO:0000313" key="8">
    <source>
        <dbReference type="Proteomes" id="UP000323876"/>
    </source>
</evidence>
<accession>A0A5N0EC16</accession>
<dbReference type="AlphaFoldDB" id="A0A5N0EC16"/>
<dbReference type="RefSeq" id="WP_150405233.1">
    <property type="nucleotide sequence ID" value="NZ_VXLC01000015.1"/>
</dbReference>
<dbReference type="InterPro" id="IPR050109">
    <property type="entry name" value="HTH-type_TetR-like_transc_reg"/>
</dbReference>
<feature type="domain" description="HTH tetR-type" evidence="6">
    <location>
        <begin position="10"/>
        <end position="69"/>
    </location>
</feature>
<reference evidence="7 8" key="1">
    <citation type="submission" date="2019-09" db="EMBL/GenBank/DDBJ databases">
        <authorList>
            <person name="Wang X."/>
        </authorList>
    </citation>
    <scope>NUCLEOTIDE SEQUENCE [LARGE SCALE GENOMIC DNA]</scope>
    <source>
        <strain evidence="7 8">CICC 11023</strain>
    </source>
</reference>
<dbReference type="Proteomes" id="UP000323876">
    <property type="component" value="Unassembled WGS sequence"/>
</dbReference>
<comment type="caution">
    <text evidence="7">The sequence shown here is derived from an EMBL/GenBank/DDBJ whole genome shotgun (WGS) entry which is preliminary data.</text>
</comment>
<dbReference type="Pfam" id="PF21597">
    <property type="entry name" value="TetR_C_43"/>
    <property type="match status" value="1"/>
</dbReference>
<keyword evidence="2 4" id="KW-0238">DNA-binding</keyword>
<feature type="DNA-binding region" description="H-T-H motif" evidence="4">
    <location>
        <begin position="32"/>
        <end position="51"/>
    </location>
</feature>